<evidence type="ECO:0000313" key="1">
    <source>
        <dbReference type="EMBL" id="KAI4866965.1"/>
    </source>
</evidence>
<dbReference type="Proteomes" id="UP001497700">
    <property type="component" value="Unassembled WGS sequence"/>
</dbReference>
<name>A0ACB9Z5D5_9PEZI</name>
<gene>
    <name evidence="1" type="ORF">F4820DRAFT_446488</name>
</gene>
<dbReference type="EMBL" id="MU393452">
    <property type="protein sequence ID" value="KAI4866965.1"/>
    <property type="molecule type" value="Genomic_DNA"/>
</dbReference>
<proteinExistence type="predicted"/>
<reference evidence="1 2" key="1">
    <citation type="journal article" date="2022" name="New Phytol.">
        <title>Ecological generalism drives hyperdiversity of secondary metabolite gene clusters in xylarialean endophytes.</title>
        <authorList>
            <person name="Franco M.E.E."/>
            <person name="Wisecaver J.H."/>
            <person name="Arnold A.E."/>
            <person name="Ju Y.M."/>
            <person name="Slot J.C."/>
            <person name="Ahrendt S."/>
            <person name="Moore L.P."/>
            <person name="Eastman K.E."/>
            <person name="Scott K."/>
            <person name="Konkel Z."/>
            <person name="Mondo S.J."/>
            <person name="Kuo A."/>
            <person name="Hayes R.D."/>
            <person name="Haridas S."/>
            <person name="Andreopoulos B."/>
            <person name="Riley R."/>
            <person name="LaButti K."/>
            <person name="Pangilinan J."/>
            <person name="Lipzen A."/>
            <person name="Amirebrahimi M."/>
            <person name="Yan J."/>
            <person name="Adam C."/>
            <person name="Keymanesh K."/>
            <person name="Ng V."/>
            <person name="Louie K."/>
            <person name="Northen T."/>
            <person name="Drula E."/>
            <person name="Henrissat B."/>
            <person name="Hsieh H.M."/>
            <person name="Youens-Clark K."/>
            <person name="Lutzoni F."/>
            <person name="Miadlikowska J."/>
            <person name="Eastwood D.C."/>
            <person name="Hamelin R.C."/>
            <person name="Grigoriev I.V."/>
            <person name="U'Ren J.M."/>
        </authorList>
    </citation>
    <scope>NUCLEOTIDE SEQUENCE [LARGE SCALE GENOMIC DNA]</scope>
    <source>
        <strain evidence="1 2">CBS 119005</strain>
    </source>
</reference>
<keyword evidence="2" id="KW-1185">Reference proteome</keyword>
<comment type="caution">
    <text evidence="1">The sequence shown here is derived from an EMBL/GenBank/DDBJ whole genome shotgun (WGS) entry which is preliminary data.</text>
</comment>
<accession>A0ACB9Z5D5</accession>
<sequence>MEDPEVQDAVRAATDASLWGLLTGTGVENSMGCFLWQWQRHRAKRITGEHERDESASTETPKVEDDRRLVSSRSSTASSRVRTMLTSNTKNQREHSVLCFGDEAAIRPVYRVARRNADYCLKQTLKLETKVVKERVNRMPSNDTRLLWQSLYPRTRTPTA</sequence>
<protein>
    <submittedName>
        <fullName evidence="1">Uncharacterized protein</fullName>
    </submittedName>
</protein>
<evidence type="ECO:0000313" key="2">
    <source>
        <dbReference type="Proteomes" id="UP001497700"/>
    </source>
</evidence>
<organism evidence="1 2">
    <name type="scientific">Hypoxylon rubiginosum</name>
    <dbReference type="NCBI Taxonomy" id="110542"/>
    <lineage>
        <taxon>Eukaryota</taxon>
        <taxon>Fungi</taxon>
        <taxon>Dikarya</taxon>
        <taxon>Ascomycota</taxon>
        <taxon>Pezizomycotina</taxon>
        <taxon>Sordariomycetes</taxon>
        <taxon>Xylariomycetidae</taxon>
        <taxon>Xylariales</taxon>
        <taxon>Hypoxylaceae</taxon>
        <taxon>Hypoxylon</taxon>
    </lineage>
</organism>